<dbReference type="AlphaFoldDB" id="A0A5K3EQQ6"/>
<evidence type="ECO:0000256" key="1">
    <source>
        <dbReference type="SAM" id="MobiDB-lite"/>
    </source>
</evidence>
<reference evidence="2" key="1">
    <citation type="submission" date="2019-11" db="UniProtKB">
        <authorList>
            <consortium name="WormBaseParasite"/>
        </authorList>
    </citation>
    <scope>IDENTIFICATION</scope>
</reference>
<organism evidence="2">
    <name type="scientific">Mesocestoides corti</name>
    <name type="common">Flatworm</name>
    <dbReference type="NCBI Taxonomy" id="53468"/>
    <lineage>
        <taxon>Eukaryota</taxon>
        <taxon>Metazoa</taxon>
        <taxon>Spiralia</taxon>
        <taxon>Lophotrochozoa</taxon>
        <taxon>Platyhelminthes</taxon>
        <taxon>Cestoda</taxon>
        <taxon>Eucestoda</taxon>
        <taxon>Cyclophyllidea</taxon>
        <taxon>Mesocestoididae</taxon>
        <taxon>Mesocestoides</taxon>
    </lineage>
</organism>
<dbReference type="WBParaSite" id="MCU_002300-RA">
    <property type="protein sequence ID" value="MCU_002300-RA"/>
    <property type="gene ID" value="MCU_002300"/>
</dbReference>
<feature type="region of interest" description="Disordered" evidence="1">
    <location>
        <begin position="1"/>
        <end position="35"/>
    </location>
</feature>
<feature type="compositionally biased region" description="Low complexity" evidence="1">
    <location>
        <begin position="20"/>
        <end position="34"/>
    </location>
</feature>
<protein>
    <submittedName>
        <fullName evidence="2">Uncharacterized protein</fullName>
    </submittedName>
</protein>
<accession>A0A5K3EQQ6</accession>
<evidence type="ECO:0000313" key="2">
    <source>
        <dbReference type="WBParaSite" id="MCU_002300-RA"/>
    </source>
</evidence>
<name>A0A5K3EQQ6_MESCO</name>
<sequence>MHFSHTNGKREGQRLQAKGTIGSSSGPSRTSPSRWWDKNGCFRSLCSSSACLRARPLFSSFPPPPRAFALPTPIKRPYASYVLYFVAWCEITVSDSLVQIRQQ</sequence>
<proteinExistence type="predicted"/>